<organism evidence="1 2">
    <name type="scientific">Auriscalpium vulgare</name>
    <dbReference type="NCBI Taxonomy" id="40419"/>
    <lineage>
        <taxon>Eukaryota</taxon>
        <taxon>Fungi</taxon>
        <taxon>Dikarya</taxon>
        <taxon>Basidiomycota</taxon>
        <taxon>Agaricomycotina</taxon>
        <taxon>Agaricomycetes</taxon>
        <taxon>Russulales</taxon>
        <taxon>Auriscalpiaceae</taxon>
        <taxon>Auriscalpium</taxon>
    </lineage>
</organism>
<accession>A0ACB8RR76</accession>
<reference evidence="1" key="2">
    <citation type="journal article" date="2022" name="New Phytol.">
        <title>Evolutionary transition to the ectomycorrhizal habit in the genomes of a hyperdiverse lineage of mushroom-forming fungi.</title>
        <authorList>
            <person name="Looney B."/>
            <person name="Miyauchi S."/>
            <person name="Morin E."/>
            <person name="Drula E."/>
            <person name="Courty P.E."/>
            <person name="Kohler A."/>
            <person name="Kuo A."/>
            <person name="LaButti K."/>
            <person name="Pangilinan J."/>
            <person name="Lipzen A."/>
            <person name="Riley R."/>
            <person name="Andreopoulos W."/>
            <person name="He G."/>
            <person name="Johnson J."/>
            <person name="Nolan M."/>
            <person name="Tritt A."/>
            <person name="Barry K.W."/>
            <person name="Grigoriev I.V."/>
            <person name="Nagy L.G."/>
            <person name="Hibbett D."/>
            <person name="Henrissat B."/>
            <person name="Matheny P.B."/>
            <person name="Labbe J."/>
            <person name="Martin F.M."/>
        </authorList>
    </citation>
    <scope>NUCLEOTIDE SEQUENCE</scope>
    <source>
        <strain evidence="1">FP105234-sp</strain>
    </source>
</reference>
<name>A0ACB8RR76_9AGAM</name>
<comment type="caution">
    <text evidence="1">The sequence shown here is derived from an EMBL/GenBank/DDBJ whole genome shotgun (WGS) entry which is preliminary data.</text>
</comment>
<protein>
    <submittedName>
        <fullName evidence="1">Uncharacterized protein</fullName>
    </submittedName>
</protein>
<dbReference type="Proteomes" id="UP000814033">
    <property type="component" value="Unassembled WGS sequence"/>
</dbReference>
<reference evidence="1" key="1">
    <citation type="submission" date="2021-02" db="EMBL/GenBank/DDBJ databases">
        <authorList>
            <consortium name="DOE Joint Genome Institute"/>
            <person name="Ahrendt S."/>
            <person name="Looney B.P."/>
            <person name="Miyauchi S."/>
            <person name="Morin E."/>
            <person name="Drula E."/>
            <person name="Courty P.E."/>
            <person name="Chicoki N."/>
            <person name="Fauchery L."/>
            <person name="Kohler A."/>
            <person name="Kuo A."/>
            <person name="Labutti K."/>
            <person name="Pangilinan J."/>
            <person name="Lipzen A."/>
            <person name="Riley R."/>
            <person name="Andreopoulos W."/>
            <person name="He G."/>
            <person name="Johnson J."/>
            <person name="Barry K.W."/>
            <person name="Grigoriev I.V."/>
            <person name="Nagy L."/>
            <person name="Hibbett D."/>
            <person name="Henrissat B."/>
            <person name="Matheny P.B."/>
            <person name="Labbe J."/>
            <person name="Martin F."/>
        </authorList>
    </citation>
    <scope>NUCLEOTIDE SEQUENCE</scope>
    <source>
        <strain evidence="1">FP105234-sp</strain>
    </source>
</reference>
<evidence type="ECO:0000313" key="1">
    <source>
        <dbReference type="EMBL" id="KAI0046520.1"/>
    </source>
</evidence>
<dbReference type="EMBL" id="MU275923">
    <property type="protein sequence ID" value="KAI0046520.1"/>
    <property type="molecule type" value="Genomic_DNA"/>
</dbReference>
<gene>
    <name evidence="1" type="ORF">FA95DRAFT_1559979</name>
</gene>
<evidence type="ECO:0000313" key="2">
    <source>
        <dbReference type="Proteomes" id="UP000814033"/>
    </source>
</evidence>
<sequence length="557" mass="61944">MQVQTPFDKRTALEINFAIRAVSSKVRPIGRCVTKERVGRQGLIRELGGDHWSLKEEKEEDDEDAEEDEEDDEDDEDEGDEDEVEEKVEEDDDDEDGVMEEKLEEEDDDEEKVEEDDDEEEDDEEEEDEEDVDEVVVVNANPSSENIVRQLTELYKQSPVHASGSLAEPFHLKVTRKGCKWDVDIQPQNAYVDRNSKAENPLRKLFNNAAISGYGDVLSQKTKVDAHVRDARDIPASEFSVSQSLLDTVSQLWSKNFGQEDVKAEPYKIHLYGPDGHFEAHRDTPETDLVGTFLVGIGDSTGNKHLELGLGATDWYRRGGTSDELPSYAANPGQWVAFYPDVPHRVTRIWQGYRAVIAFKVFRQAASLAAATPASVLPAAAAAAPTAEPGNLAATKSGELERVKAVTDKLTAPFGLLLERKYCMGTERLNGLDAVVYEALATRDGHSAHLLPVVIKWSAEVYKNYEEGGFDMQTYTALVYPFTAAHVDAISRADTSFGKIGKVDDPAASDESLAWPPSTFEWSHKHEDPVAHTGNESRPYSEDSIYLSYAVVLLADK</sequence>
<keyword evidence="2" id="KW-1185">Reference proteome</keyword>
<proteinExistence type="predicted"/>